<sequence length="126" mass="13268">MVASLMETGKSPVEYLVDLYRDENADAKDRAWAANAAAPYMHPRIAPAASKVVLDLPDTSTPAGVKEAIGAVIKAVAAGEIAPAEGQHLVSIIEAQRKAIETTDLASRMEALVEALEAKEASSGRR</sequence>
<dbReference type="EMBL" id="CP113520">
    <property type="protein sequence ID" value="WAJ27387.1"/>
    <property type="molecule type" value="Genomic_DNA"/>
</dbReference>
<reference evidence="1" key="1">
    <citation type="submission" date="2022-11" db="EMBL/GenBank/DDBJ databases">
        <title>beta-Carotene-producing bacterium, Jeongeuplla avenae sp. nov., alleviates the salt stress of Arabidopsis seedlings.</title>
        <authorList>
            <person name="Jiang L."/>
            <person name="Lee J."/>
        </authorList>
    </citation>
    <scope>NUCLEOTIDE SEQUENCE</scope>
    <source>
        <strain evidence="1">DY_R2A_6</strain>
    </source>
</reference>
<organism evidence="1 2">
    <name type="scientific">Antarcticirhabdus aurantiaca</name>
    <dbReference type="NCBI Taxonomy" id="2606717"/>
    <lineage>
        <taxon>Bacteria</taxon>
        <taxon>Pseudomonadati</taxon>
        <taxon>Pseudomonadota</taxon>
        <taxon>Alphaproteobacteria</taxon>
        <taxon>Hyphomicrobiales</taxon>
        <taxon>Aurantimonadaceae</taxon>
        <taxon>Antarcticirhabdus</taxon>
    </lineage>
</organism>
<proteinExistence type="predicted"/>
<name>A0ACD4NKE4_9HYPH</name>
<keyword evidence="2" id="KW-1185">Reference proteome</keyword>
<accession>A0ACD4NKE4</accession>
<evidence type="ECO:0000313" key="2">
    <source>
        <dbReference type="Proteomes" id="UP001163223"/>
    </source>
</evidence>
<evidence type="ECO:0000313" key="1">
    <source>
        <dbReference type="EMBL" id="WAJ27387.1"/>
    </source>
</evidence>
<dbReference type="Proteomes" id="UP001163223">
    <property type="component" value="Chromosome"/>
</dbReference>
<protein>
    <submittedName>
        <fullName evidence="1">Uncharacterized protein</fullName>
    </submittedName>
</protein>
<gene>
    <name evidence="1" type="ORF">OXU80_21450</name>
</gene>